<feature type="chain" id="PRO_5032977524" evidence="6">
    <location>
        <begin position="24"/>
        <end position="583"/>
    </location>
</feature>
<feature type="region of interest" description="Disordered" evidence="4">
    <location>
        <begin position="527"/>
        <end position="550"/>
    </location>
</feature>
<proteinExistence type="predicted"/>
<evidence type="ECO:0000256" key="5">
    <source>
        <dbReference type="SAM" id="Phobius"/>
    </source>
</evidence>
<dbReference type="InterPro" id="IPR013783">
    <property type="entry name" value="Ig-like_fold"/>
</dbReference>
<keyword evidence="9" id="KW-1185">Reference proteome</keyword>
<dbReference type="InterPro" id="IPR033764">
    <property type="entry name" value="Sdr_B"/>
</dbReference>
<feature type="signal peptide" evidence="6">
    <location>
        <begin position="1"/>
        <end position="23"/>
    </location>
</feature>
<gene>
    <name evidence="8" type="ORF">G4Y79_24065</name>
</gene>
<feature type="region of interest" description="Disordered" evidence="4">
    <location>
        <begin position="208"/>
        <end position="238"/>
    </location>
</feature>
<dbReference type="CDD" id="cd00118">
    <property type="entry name" value="LysM"/>
    <property type="match status" value="1"/>
</dbReference>
<dbReference type="Pfam" id="PF01476">
    <property type="entry name" value="LysM"/>
    <property type="match status" value="1"/>
</dbReference>
<dbReference type="KEGG" id="pmet:G4Y79_24065"/>
<dbReference type="InterPro" id="IPR036779">
    <property type="entry name" value="LysM_dom_sf"/>
</dbReference>
<keyword evidence="5" id="KW-0472">Membrane</keyword>
<dbReference type="PROSITE" id="PS51782">
    <property type="entry name" value="LYSM"/>
    <property type="match status" value="1"/>
</dbReference>
<evidence type="ECO:0000256" key="1">
    <source>
        <dbReference type="ARBA" id="ARBA00004613"/>
    </source>
</evidence>
<dbReference type="SUPFAM" id="SSF117074">
    <property type="entry name" value="Hypothetical protein PA1324"/>
    <property type="match status" value="1"/>
</dbReference>
<dbReference type="Gene3D" id="3.10.350.10">
    <property type="entry name" value="LysM domain"/>
    <property type="match status" value="1"/>
</dbReference>
<accession>A0A7S8IEM2</accession>
<feature type="compositionally biased region" description="Acidic residues" evidence="4">
    <location>
        <begin position="363"/>
        <end position="393"/>
    </location>
</feature>
<feature type="region of interest" description="Disordered" evidence="4">
    <location>
        <begin position="358"/>
        <end position="419"/>
    </location>
</feature>
<keyword evidence="5" id="KW-1133">Transmembrane helix</keyword>
<evidence type="ECO:0000313" key="8">
    <source>
        <dbReference type="EMBL" id="QPC82722.1"/>
    </source>
</evidence>
<dbReference type="Gene3D" id="2.60.120.260">
    <property type="entry name" value="Galactose-binding domain-like"/>
    <property type="match status" value="1"/>
</dbReference>
<keyword evidence="2" id="KW-0964">Secreted</keyword>
<dbReference type="SMART" id="SM00257">
    <property type="entry name" value="LysM"/>
    <property type="match status" value="1"/>
</dbReference>
<keyword evidence="5" id="KW-0812">Transmembrane</keyword>
<dbReference type="RefSeq" id="WP_195170791.1">
    <property type="nucleotide sequence ID" value="NZ_CP062983.1"/>
</dbReference>
<feature type="transmembrane region" description="Helical" evidence="5">
    <location>
        <begin position="557"/>
        <end position="580"/>
    </location>
</feature>
<protein>
    <submittedName>
        <fullName evidence="8">LysM peptidoglycan-binding domain-containing protein</fullName>
    </submittedName>
</protein>
<evidence type="ECO:0000313" key="9">
    <source>
        <dbReference type="Proteomes" id="UP000594468"/>
    </source>
</evidence>
<dbReference type="Pfam" id="PF17210">
    <property type="entry name" value="SdrD_B"/>
    <property type="match status" value="1"/>
</dbReference>
<feature type="region of interest" description="Disordered" evidence="4">
    <location>
        <begin position="301"/>
        <end position="323"/>
    </location>
</feature>
<evidence type="ECO:0000256" key="6">
    <source>
        <dbReference type="SAM" id="SignalP"/>
    </source>
</evidence>
<name>A0A7S8IEM2_9CHLR</name>
<feature type="domain" description="LysM" evidence="7">
    <location>
        <begin position="253"/>
        <end position="296"/>
    </location>
</feature>
<keyword evidence="3 6" id="KW-0732">Signal</keyword>
<dbReference type="Proteomes" id="UP000594468">
    <property type="component" value="Chromosome"/>
</dbReference>
<dbReference type="AlphaFoldDB" id="A0A7S8IEM2"/>
<dbReference type="SUPFAM" id="SSF54106">
    <property type="entry name" value="LysM domain"/>
    <property type="match status" value="1"/>
</dbReference>
<evidence type="ECO:0000259" key="7">
    <source>
        <dbReference type="PROSITE" id="PS51782"/>
    </source>
</evidence>
<dbReference type="Gene3D" id="2.60.40.10">
    <property type="entry name" value="Immunoglobulins"/>
    <property type="match status" value="1"/>
</dbReference>
<dbReference type="EMBL" id="CP062983">
    <property type="protein sequence ID" value="QPC82722.1"/>
    <property type="molecule type" value="Genomic_DNA"/>
</dbReference>
<evidence type="ECO:0000256" key="4">
    <source>
        <dbReference type="SAM" id="MobiDB-lite"/>
    </source>
</evidence>
<reference evidence="8 9" key="1">
    <citation type="submission" date="2020-02" db="EMBL/GenBank/DDBJ databases">
        <authorList>
            <person name="Zheng R.K."/>
            <person name="Sun C.M."/>
        </authorList>
    </citation>
    <scope>NUCLEOTIDE SEQUENCE [LARGE SCALE GENOMIC DNA]</scope>
    <source>
        <strain evidence="9">rifampicinis</strain>
    </source>
</reference>
<comment type="subcellular location">
    <subcellularLocation>
        <location evidence="1">Secreted</location>
    </subcellularLocation>
</comment>
<dbReference type="GO" id="GO:0005576">
    <property type="term" value="C:extracellular region"/>
    <property type="evidence" value="ECO:0007669"/>
    <property type="project" value="UniProtKB-SubCell"/>
</dbReference>
<organism evidence="8 9">
    <name type="scientific">Phototrophicus methaneseepsis</name>
    <dbReference type="NCBI Taxonomy" id="2710758"/>
    <lineage>
        <taxon>Bacteria</taxon>
        <taxon>Bacillati</taxon>
        <taxon>Chloroflexota</taxon>
        <taxon>Candidatus Thermofontia</taxon>
        <taxon>Phototrophicales</taxon>
        <taxon>Phototrophicaceae</taxon>
        <taxon>Phototrophicus</taxon>
    </lineage>
</organism>
<evidence type="ECO:0000256" key="3">
    <source>
        <dbReference type="ARBA" id="ARBA00022729"/>
    </source>
</evidence>
<sequence length="583" mass="61096">MARYKLIFAFFVLLLPVFGTVQAQDNLLENPGFERGGEYRQVSSSVEDGTIFNAAPGWNGWVALTPKTEDWMNEPPNAYPHSGSYKRSGNYAQDISRGWGTFTASIFQTVPAVAEGTTLRFSVWVYQENVAESNARTRVGIGVNTGSPVTGDITWSGWNRSVKSWQELTVEATVPAGAVTVFIYSTQTSPNNPNAVYFDDAQLIVVGEGEPNVGDGSSGGEGGENATPRPPTATPQIYAPFVNPQQGDEAGRVVHTVQSGDTLAAIAVAYGVPMSEIRELNNLNGSVLQIGQELLIREGGPTATVEPTESTESAEATEPIEPTPNQTLIAQIPTVTQDVSSEVVMDPTSTPLEIDAEAAATEEATEESTEDATEEATEESAEDATEETTEEPTEPPTITPIPATATEAPPAPVESGSSGNPVTLDAAVCVLMYEDADQNRIQGPSESLLAGGQIVLNDQAGSQVDSYTTTGADEPHCFNELESGTYTAVVSAPEGYGLTTPQSLVVNVQPGARFQISFGAAEGVTTAAVPTPDDSTTDTGTVETTPETNTAPDLTSVAGLLVLGLAGVVLVGGAVVAFVARRL</sequence>
<evidence type="ECO:0000256" key="2">
    <source>
        <dbReference type="ARBA" id="ARBA00022525"/>
    </source>
</evidence>
<dbReference type="InterPro" id="IPR018392">
    <property type="entry name" value="LysM"/>
</dbReference>